<dbReference type="Pfam" id="PF00463">
    <property type="entry name" value="ICL"/>
    <property type="match status" value="2"/>
</dbReference>
<dbReference type="GO" id="GO:0006099">
    <property type="term" value="P:tricarboxylic acid cycle"/>
    <property type="evidence" value="ECO:0007669"/>
    <property type="project" value="UniProtKB-KW"/>
</dbReference>
<reference evidence="14" key="1">
    <citation type="journal article" date="2013" name="Sci. Rep.">
        <title>Metagenomics uncovers a new group of low GC and ultra-small marine Actinobacteria.</title>
        <authorList>
            <person name="Ghai R."/>
            <person name="Mizuno C.M."/>
            <person name="Picazo A."/>
            <person name="Camacho A."/>
            <person name="Rodriguez-Valera F."/>
        </authorList>
    </citation>
    <scope>NUCLEOTIDE SEQUENCE</scope>
</reference>
<accession>S5DNA7</accession>
<name>S5DNA7_9ACTN</name>
<feature type="binding site" evidence="12">
    <location>
        <begin position="183"/>
        <end position="184"/>
    </location>
    <ligand>
        <name>substrate</name>
    </ligand>
</feature>
<dbReference type="Gene3D" id="3.20.20.60">
    <property type="entry name" value="Phosphoenolpyruvate-binding domains"/>
    <property type="match status" value="1"/>
</dbReference>
<evidence type="ECO:0000256" key="12">
    <source>
        <dbReference type="PIRSR" id="PIRSR001362-2"/>
    </source>
</evidence>
<dbReference type="EC" id="4.1.3.1" evidence="4"/>
<dbReference type="InterPro" id="IPR006254">
    <property type="entry name" value="Isocitrate_lyase"/>
</dbReference>
<evidence type="ECO:0000256" key="13">
    <source>
        <dbReference type="PIRSR" id="PIRSR001362-3"/>
    </source>
</evidence>
<feature type="binding site" evidence="12">
    <location>
        <position position="338"/>
    </location>
    <ligand>
        <name>substrate</name>
    </ligand>
</feature>
<evidence type="ECO:0000256" key="9">
    <source>
        <dbReference type="ARBA" id="ARBA00031022"/>
    </source>
</evidence>
<organism evidence="14">
    <name type="scientific">Candidatus Actinomarina minuta</name>
    <dbReference type="NCBI Taxonomy" id="1389454"/>
    <lineage>
        <taxon>Bacteria</taxon>
        <taxon>Bacillati</taxon>
        <taxon>Actinomycetota</taxon>
        <taxon>Actinomycetes</taxon>
        <taxon>Candidatus Actinomarinidae</taxon>
        <taxon>Candidatus Actinomarinales</taxon>
        <taxon>Candidatus Actinomarineae</taxon>
        <taxon>Candidatus Actinomarinaceae</taxon>
        <taxon>Candidatus Actinomarina</taxon>
    </lineage>
</organism>
<evidence type="ECO:0000256" key="3">
    <source>
        <dbReference type="ARBA" id="ARBA00011881"/>
    </source>
</evidence>
<dbReference type="SUPFAM" id="SSF51621">
    <property type="entry name" value="Phosphoenolpyruvate/pyruvate domain"/>
    <property type="match status" value="1"/>
</dbReference>
<evidence type="ECO:0000256" key="1">
    <source>
        <dbReference type="ARBA" id="ARBA00004793"/>
    </source>
</evidence>
<dbReference type="PANTHER" id="PTHR21631">
    <property type="entry name" value="ISOCITRATE LYASE/MALATE SYNTHASE"/>
    <property type="match status" value="1"/>
</dbReference>
<dbReference type="InterPro" id="IPR015813">
    <property type="entry name" value="Pyrv/PenolPyrv_kinase-like_dom"/>
</dbReference>
<feature type="binding site" evidence="12">
    <location>
        <begin position="304"/>
        <end position="308"/>
    </location>
    <ligand>
        <name>substrate</name>
    </ligand>
</feature>
<keyword evidence="13" id="KW-0479">Metal-binding</keyword>
<evidence type="ECO:0000256" key="5">
    <source>
        <dbReference type="ARBA" id="ARBA00022435"/>
    </source>
</evidence>
<comment type="cofactor">
    <cofactor evidence="13">
        <name>Mg(2+)</name>
        <dbReference type="ChEBI" id="CHEBI:18420"/>
    </cofactor>
    <text evidence="13">Can also use Mn(2+) ion.</text>
</comment>
<comment type="subunit">
    <text evidence="3">Homotetramer.</text>
</comment>
<comment type="similarity">
    <text evidence="2">Belongs to the isocitrate lyase/PEP mutase superfamily. Isocitrate lyase family.</text>
</comment>
<protein>
    <recommendedName>
        <fullName evidence="4">isocitrate lyase</fullName>
        <ecNumber evidence="4">4.1.3.1</ecNumber>
    </recommendedName>
    <alternativeName>
        <fullName evidence="9">Isocitrase</fullName>
    </alternativeName>
    <alternativeName>
        <fullName evidence="10">Isocitratase</fullName>
    </alternativeName>
</protein>
<keyword evidence="7" id="KW-0456">Lyase</keyword>
<dbReference type="EMBL" id="KC811117">
    <property type="protein sequence ID" value="AGQ18943.1"/>
    <property type="molecule type" value="Genomic_DNA"/>
</dbReference>
<dbReference type="InterPro" id="IPR040442">
    <property type="entry name" value="Pyrv_kinase-like_dom_sf"/>
</dbReference>
<feature type="binding site" evidence="12">
    <location>
        <begin position="89"/>
        <end position="91"/>
    </location>
    <ligand>
        <name>substrate</name>
    </ligand>
</feature>
<evidence type="ECO:0000256" key="8">
    <source>
        <dbReference type="ARBA" id="ARBA00023531"/>
    </source>
</evidence>
<dbReference type="PANTHER" id="PTHR21631:SF3">
    <property type="entry name" value="BIFUNCTIONAL GLYOXYLATE CYCLE PROTEIN"/>
    <property type="match status" value="1"/>
</dbReference>
<dbReference type="GO" id="GO:0006097">
    <property type="term" value="P:glyoxylate cycle"/>
    <property type="evidence" value="ECO:0007669"/>
    <property type="project" value="UniProtKB-KW"/>
</dbReference>
<comment type="catalytic activity">
    <reaction evidence="8">
        <text>D-threo-isocitrate = glyoxylate + succinate</text>
        <dbReference type="Rhea" id="RHEA:13245"/>
        <dbReference type="ChEBI" id="CHEBI:15562"/>
        <dbReference type="ChEBI" id="CHEBI:30031"/>
        <dbReference type="ChEBI" id="CHEBI:36655"/>
        <dbReference type="EC" id="4.1.3.1"/>
    </reaction>
</comment>
<comment type="pathway">
    <text evidence="1">Carbohydrate metabolism; glyoxylate cycle; (S)-malate from isocitrate: step 1/2.</text>
</comment>
<evidence type="ECO:0000256" key="6">
    <source>
        <dbReference type="ARBA" id="ARBA00022532"/>
    </source>
</evidence>
<evidence type="ECO:0000256" key="10">
    <source>
        <dbReference type="ARBA" id="ARBA00031921"/>
    </source>
</evidence>
<keyword evidence="13" id="KW-0460">Magnesium</keyword>
<evidence type="ECO:0000256" key="2">
    <source>
        <dbReference type="ARBA" id="ARBA00005704"/>
    </source>
</evidence>
<dbReference type="InterPro" id="IPR039556">
    <property type="entry name" value="ICL/PEPM"/>
</dbReference>
<dbReference type="CDD" id="cd00377">
    <property type="entry name" value="ICL_PEPM"/>
    <property type="match status" value="1"/>
</dbReference>
<sequence>MNQIFNDIKTVEEYLASDRWSGVKRDYSANDICSLRPSFKVEHSLSEIGSKSLLDHLNRSDSWVSGLGAATAQQALQMFHLDYEIIYISGWQVAAESNIGTNTYPDLSLYPSNSTPNFVKKINNTLLRRMAELNKEKLPPIVADGESGFGGIYNVYELTNQFIDAGVSGIHFEDQLASEKKCGHVGGKVVIPTHEYIKKLNSARLASDVAGIPIVIIARTDALNAKLMTSDFDDRDRKFLSKKRTSDGYFLIENNHEIAISKSLIYAEYADVIWCETNTPDLGFAKEFADEIKKSFPNKILAYNCSPSFNWLDKFTKEEVENFQNNLNDYGYKLQFVSLAGFHSLASSMYDLANKYKGGNMNAIIELQQFEKDLSKDGYTGMKHQQEVGGNYYEKIGEALLGDDSELLSEKDSTENTQF</sequence>
<proteinExistence type="inferred from homology"/>
<keyword evidence="6" id="KW-0816">Tricarboxylic acid cycle</keyword>
<dbReference type="GO" id="GO:0046872">
    <property type="term" value="F:metal ion binding"/>
    <property type="evidence" value="ECO:0007669"/>
    <property type="project" value="UniProtKB-KW"/>
</dbReference>
<keyword evidence="5" id="KW-0329">Glyoxylate bypass</keyword>
<feature type="active site" description="Proton acceptor" evidence="11">
    <location>
        <position position="182"/>
    </location>
</feature>
<evidence type="ECO:0000256" key="7">
    <source>
        <dbReference type="ARBA" id="ARBA00023239"/>
    </source>
</evidence>
<dbReference type="GO" id="GO:0004451">
    <property type="term" value="F:isocitrate lyase activity"/>
    <property type="evidence" value="ECO:0007669"/>
    <property type="project" value="UniProtKB-EC"/>
</dbReference>
<evidence type="ECO:0000256" key="11">
    <source>
        <dbReference type="PIRSR" id="PIRSR001362-1"/>
    </source>
</evidence>
<dbReference type="PIRSF" id="PIRSF001362">
    <property type="entry name" value="Isocit_lyase"/>
    <property type="match status" value="1"/>
</dbReference>
<dbReference type="AlphaFoldDB" id="S5DNA7"/>
<dbReference type="FunFam" id="3.20.20.60:FF:000005">
    <property type="entry name" value="Isocitrate lyase"/>
    <property type="match status" value="1"/>
</dbReference>
<feature type="binding site" evidence="12">
    <location>
        <position position="219"/>
    </location>
    <ligand>
        <name>substrate</name>
    </ligand>
</feature>
<evidence type="ECO:0000256" key="4">
    <source>
        <dbReference type="ARBA" id="ARBA00012909"/>
    </source>
</evidence>
<feature type="binding site" evidence="13">
    <location>
        <position position="144"/>
    </location>
    <ligand>
        <name>Mg(2+)</name>
        <dbReference type="ChEBI" id="CHEBI:18420"/>
    </ligand>
</feature>
<evidence type="ECO:0000313" key="14">
    <source>
        <dbReference type="EMBL" id="AGQ18943.1"/>
    </source>
</evidence>